<dbReference type="InterPro" id="IPR023393">
    <property type="entry name" value="START-like_dom_sf"/>
</dbReference>
<dbReference type="SUPFAM" id="SSF55961">
    <property type="entry name" value="Bet v1-like"/>
    <property type="match status" value="1"/>
</dbReference>
<accession>A0ABT0QFZ9</accession>
<dbReference type="Gene3D" id="3.30.530.20">
    <property type="match status" value="1"/>
</dbReference>
<dbReference type="CDD" id="cd07820">
    <property type="entry name" value="SRPBCC_3"/>
    <property type="match status" value="1"/>
</dbReference>
<organism evidence="1 2">
    <name type="scientific">Jejuia spongiicola</name>
    <dbReference type="NCBI Taxonomy" id="2942207"/>
    <lineage>
        <taxon>Bacteria</taxon>
        <taxon>Pseudomonadati</taxon>
        <taxon>Bacteroidota</taxon>
        <taxon>Flavobacteriia</taxon>
        <taxon>Flavobacteriales</taxon>
        <taxon>Flavobacteriaceae</taxon>
        <taxon>Jejuia</taxon>
    </lineage>
</organism>
<protein>
    <submittedName>
        <fullName evidence="1">SRPBCC family protein</fullName>
    </submittedName>
</protein>
<dbReference type="RefSeq" id="WP_099563184.1">
    <property type="nucleotide sequence ID" value="NZ_JAMFLZ010000005.1"/>
</dbReference>
<proteinExistence type="predicted"/>
<sequence>MPLIEIETEIKADIKTCFDLARNIDSHQESLKHSNEKAIAGKISGLIELGEWVSWEAKHLGFVQHLTSKITEFDSPNYFVDEMVFGAFKSFRHEHIFRESENETIMIDKFNFESPYGIFGKLANWLFLKRYMSKLLKTRSQFLKEKAESI</sequence>
<keyword evidence="2" id="KW-1185">Reference proteome</keyword>
<evidence type="ECO:0000313" key="2">
    <source>
        <dbReference type="Proteomes" id="UP001165381"/>
    </source>
</evidence>
<dbReference type="Proteomes" id="UP001165381">
    <property type="component" value="Unassembled WGS sequence"/>
</dbReference>
<dbReference type="EMBL" id="JAMFLZ010000005">
    <property type="protein sequence ID" value="MCL6295922.1"/>
    <property type="molecule type" value="Genomic_DNA"/>
</dbReference>
<comment type="caution">
    <text evidence="1">The sequence shown here is derived from an EMBL/GenBank/DDBJ whole genome shotgun (WGS) entry which is preliminary data.</text>
</comment>
<name>A0ABT0QFZ9_9FLAO</name>
<reference evidence="1" key="1">
    <citation type="submission" date="2022-05" db="EMBL/GenBank/DDBJ databases">
        <authorList>
            <person name="Park J.-S."/>
        </authorList>
    </citation>
    <scope>NUCLEOTIDE SEQUENCE</scope>
    <source>
        <strain evidence="1">2012CJ34-3</strain>
    </source>
</reference>
<evidence type="ECO:0000313" key="1">
    <source>
        <dbReference type="EMBL" id="MCL6295922.1"/>
    </source>
</evidence>
<gene>
    <name evidence="1" type="ORF">M3P09_13005</name>
</gene>